<accession>A0A482VZN1</accession>
<dbReference type="AlphaFoldDB" id="A0A482VZN1"/>
<organism evidence="2 3">
    <name type="scientific">Asbolus verrucosus</name>
    <name type="common">Desert ironclad beetle</name>
    <dbReference type="NCBI Taxonomy" id="1661398"/>
    <lineage>
        <taxon>Eukaryota</taxon>
        <taxon>Metazoa</taxon>
        <taxon>Ecdysozoa</taxon>
        <taxon>Arthropoda</taxon>
        <taxon>Hexapoda</taxon>
        <taxon>Insecta</taxon>
        <taxon>Pterygota</taxon>
        <taxon>Neoptera</taxon>
        <taxon>Endopterygota</taxon>
        <taxon>Coleoptera</taxon>
        <taxon>Polyphaga</taxon>
        <taxon>Cucujiformia</taxon>
        <taxon>Tenebrionidae</taxon>
        <taxon>Pimeliinae</taxon>
        <taxon>Asbolus</taxon>
    </lineage>
</organism>
<reference evidence="2 3" key="1">
    <citation type="submission" date="2017-03" db="EMBL/GenBank/DDBJ databases">
        <title>Genome of the blue death feigning beetle - Asbolus verrucosus.</title>
        <authorList>
            <person name="Rider S.D."/>
        </authorList>
    </citation>
    <scope>NUCLEOTIDE SEQUENCE [LARGE SCALE GENOMIC DNA]</scope>
    <source>
        <strain evidence="2">Butters</strain>
        <tissue evidence="2">Head and leg muscle</tissue>
    </source>
</reference>
<feature type="compositionally biased region" description="Basic and acidic residues" evidence="1">
    <location>
        <begin position="10"/>
        <end position="20"/>
    </location>
</feature>
<keyword evidence="3" id="KW-1185">Reference proteome</keyword>
<protein>
    <submittedName>
        <fullName evidence="2">Uncharacterized protein</fullName>
    </submittedName>
</protein>
<dbReference type="EMBL" id="QDEB01046651">
    <property type="protein sequence ID" value="RZC38073.1"/>
    <property type="molecule type" value="Genomic_DNA"/>
</dbReference>
<dbReference type="OrthoDB" id="6159439at2759"/>
<proteinExistence type="predicted"/>
<feature type="region of interest" description="Disordered" evidence="1">
    <location>
        <begin position="1"/>
        <end position="20"/>
    </location>
</feature>
<evidence type="ECO:0000256" key="1">
    <source>
        <dbReference type="SAM" id="MobiDB-lite"/>
    </source>
</evidence>
<dbReference type="Proteomes" id="UP000292052">
    <property type="component" value="Unassembled WGS sequence"/>
</dbReference>
<gene>
    <name evidence="2" type="ORF">BDFB_013489</name>
</gene>
<evidence type="ECO:0000313" key="3">
    <source>
        <dbReference type="Proteomes" id="UP000292052"/>
    </source>
</evidence>
<name>A0A482VZN1_ASBVE</name>
<sequence>MDSECVEMDLSTRQRDGAHQDNACKMRVAKSVFSIRSLVDLGDAAETEANGDEAARANESV</sequence>
<comment type="caution">
    <text evidence="2">The sequence shown here is derived from an EMBL/GenBank/DDBJ whole genome shotgun (WGS) entry which is preliminary data.</text>
</comment>
<evidence type="ECO:0000313" key="2">
    <source>
        <dbReference type="EMBL" id="RZC38073.1"/>
    </source>
</evidence>